<proteinExistence type="predicted"/>
<dbReference type="Proteomes" id="UP001474421">
    <property type="component" value="Unassembled WGS sequence"/>
</dbReference>
<protein>
    <submittedName>
        <fullName evidence="1">Protein Shroom4</fullName>
    </submittedName>
</protein>
<sequence>MERPPGQLQPDPSPQAKLPGRLLVSFQYLHVQLAGGAPWGFTLRGGLEHGEPLIVSKVSLGRSLPGERGLRGFVRREVQSQPRLFVWPPRVRLPAQAPLPLAGWALLVLPSAARLAPSRLLRARLVRRESRRAAARLGSGTTSLRFWATATLRGSEETPALHGE</sequence>
<dbReference type="InterPro" id="IPR036034">
    <property type="entry name" value="PDZ_sf"/>
</dbReference>
<organism evidence="1 2">
    <name type="scientific">Crotalus adamanteus</name>
    <name type="common">Eastern diamondback rattlesnake</name>
    <dbReference type="NCBI Taxonomy" id="8729"/>
    <lineage>
        <taxon>Eukaryota</taxon>
        <taxon>Metazoa</taxon>
        <taxon>Chordata</taxon>
        <taxon>Craniata</taxon>
        <taxon>Vertebrata</taxon>
        <taxon>Euteleostomi</taxon>
        <taxon>Lepidosauria</taxon>
        <taxon>Squamata</taxon>
        <taxon>Bifurcata</taxon>
        <taxon>Unidentata</taxon>
        <taxon>Episquamata</taxon>
        <taxon>Toxicofera</taxon>
        <taxon>Serpentes</taxon>
        <taxon>Colubroidea</taxon>
        <taxon>Viperidae</taxon>
        <taxon>Crotalinae</taxon>
        <taxon>Crotalus</taxon>
    </lineage>
</organism>
<gene>
    <name evidence="1" type="ORF">NXF25_016135</name>
</gene>
<dbReference type="EMBL" id="JAOTOJ010000013">
    <property type="protein sequence ID" value="KAK9393683.1"/>
    <property type="molecule type" value="Genomic_DNA"/>
</dbReference>
<evidence type="ECO:0000313" key="1">
    <source>
        <dbReference type="EMBL" id="KAK9393683.1"/>
    </source>
</evidence>
<dbReference type="AlphaFoldDB" id="A0AAW1AV69"/>
<evidence type="ECO:0000313" key="2">
    <source>
        <dbReference type="Proteomes" id="UP001474421"/>
    </source>
</evidence>
<keyword evidence="2" id="KW-1185">Reference proteome</keyword>
<reference evidence="1 2" key="1">
    <citation type="journal article" date="2024" name="Proc. Natl. Acad. Sci. U.S.A.">
        <title>The genetic regulatory architecture and epigenomic basis for age-related changes in rattlesnake venom.</title>
        <authorList>
            <person name="Hogan M.P."/>
            <person name="Holding M.L."/>
            <person name="Nystrom G.S."/>
            <person name="Colston T.J."/>
            <person name="Bartlett D.A."/>
            <person name="Mason A.J."/>
            <person name="Ellsworth S.A."/>
            <person name="Rautsaw R.M."/>
            <person name="Lawrence K.C."/>
            <person name="Strickland J.L."/>
            <person name="He B."/>
            <person name="Fraser P."/>
            <person name="Margres M.J."/>
            <person name="Gilbert D.M."/>
            <person name="Gibbs H.L."/>
            <person name="Parkinson C.L."/>
            <person name="Rokyta D.R."/>
        </authorList>
    </citation>
    <scope>NUCLEOTIDE SEQUENCE [LARGE SCALE GENOMIC DNA]</scope>
    <source>
        <strain evidence="1">DRR0105</strain>
    </source>
</reference>
<accession>A0AAW1AV69</accession>
<name>A0AAW1AV69_CROAD</name>
<dbReference type="Gene3D" id="2.30.42.10">
    <property type="match status" value="1"/>
</dbReference>
<comment type="caution">
    <text evidence="1">The sequence shown here is derived from an EMBL/GenBank/DDBJ whole genome shotgun (WGS) entry which is preliminary data.</text>
</comment>